<dbReference type="Gene3D" id="1.10.1300.10">
    <property type="entry name" value="3'5'-cyclic nucleotide phosphodiesterase, catalytic domain"/>
    <property type="match status" value="1"/>
</dbReference>
<gene>
    <name evidence="11" type="ORF">CYCCA115_LOCUS20693</name>
</gene>
<comment type="caution">
    <text evidence="11">The sequence shown here is derived from an EMBL/GenBank/DDBJ whole genome shotgun (WGS) entry which is preliminary data.</text>
</comment>
<dbReference type="SMART" id="SM00471">
    <property type="entry name" value="HDc"/>
    <property type="match status" value="1"/>
</dbReference>
<dbReference type="PROSITE" id="PS50125">
    <property type="entry name" value="GUANYLATE_CYCLASE_2"/>
    <property type="match status" value="1"/>
</dbReference>
<keyword evidence="5 8" id="KW-0472">Membrane</keyword>
<dbReference type="Pfam" id="PF00211">
    <property type="entry name" value="Guanylate_cyc"/>
    <property type="match status" value="1"/>
</dbReference>
<evidence type="ECO:0000259" key="9">
    <source>
        <dbReference type="PROSITE" id="PS50125"/>
    </source>
</evidence>
<dbReference type="GO" id="GO:0005886">
    <property type="term" value="C:plasma membrane"/>
    <property type="evidence" value="ECO:0007669"/>
    <property type="project" value="TreeGrafter"/>
</dbReference>
<dbReference type="InterPro" id="IPR050401">
    <property type="entry name" value="Cyclic_nucleotide_synthase"/>
</dbReference>
<dbReference type="GO" id="GO:0004383">
    <property type="term" value="F:guanylate cyclase activity"/>
    <property type="evidence" value="ECO:0007669"/>
    <property type="project" value="TreeGrafter"/>
</dbReference>
<evidence type="ECO:0000256" key="8">
    <source>
        <dbReference type="SAM" id="Phobius"/>
    </source>
</evidence>
<keyword evidence="12" id="KW-1185">Reference proteome</keyword>
<evidence type="ECO:0000256" key="5">
    <source>
        <dbReference type="ARBA" id="ARBA00023136"/>
    </source>
</evidence>
<dbReference type="InterPro" id="IPR001054">
    <property type="entry name" value="A/G_cyclase"/>
</dbReference>
<dbReference type="GO" id="GO:0007168">
    <property type="term" value="P:receptor guanylyl cyclase signaling pathway"/>
    <property type="evidence" value="ECO:0007669"/>
    <property type="project" value="TreeGrafter"/>
</dbReference>
<feature type="region of interest" description="Disordered" evidence="7">
    <location>
        <begin position="1"/>
        <end position="51"/>
    </location>
</feature>
<evidence type="ECO:0000256" key="3">
    <source>
        <dbReference type="ARBA" id="ARBA00022741"/>
    </source>
</evidence>
<organism evidence="11 12">
    <name type="scientific">Cylindrotheca closterium</name>
    <dbReference type="NCBI Taxonomy" id="2856"/>
    <lineage>
        <taxon>Eukaryota</taxon>
        <taxon>Sar</taxon>
        <taxon>Stramenopiles</taxon>
        <taxon>Ochrophyta</taxon>
        <taxon>Bacillariophyta</taxon>
        <taxon>Bacillariophyceae</taxon>
        <taxon>Bacillariophycidae</taxon>
        <taxon>Bacillariales</taxon>
        <taxon>Bacillariaceae</taxon>
        <taxon>Cylindrotheca</taxon>
    </lineage>
</organism>
<evidence type="ECO:0000259" key="10">
    <source>
        <dbReference type="PROSITE" id="PS51845"/>
    </source>
</evidence>
<dbReference type="GO" id="GO:0004114">
    <property type="term" value="F:3',5'-cyclic-nucleotide phosphodiesterase activity"/>
    <property type="evidence" value="ECO:0007669"/>
    <property type="project" value="InterPro"/>
</dbReference>
<evidence type="ECO:0000256" key="7">
    <source>
        <dbReference type="SAM" id="MobiDB-lite"/>
    </source>
</evidence>
<dbReference type="SUPFAM" id="SSF55073">
    <property type="entry name" value="Nucleotide cyclase"/>
    <property type="match status" value="1"/>
</dbReference>
<dbReference type="GO" id="GO:0001653">
    <property type="term" value="F:peptide receptor activity"/>
    <property type="evidence" value="ECO:0007669"/>
    <property type="project" value="TreeGrafter"/>
</dbReference>
<dbReference type="EMBL" id="CAKOGP040002191">
    <property type="protein sequence ID" value="CAJ1964566.1"/>
    <property type="molecule type" value="Genomic_DNA"/>
</dbReference>
<keyword evidence="6" id="KW-0456">Lyase</keyword>
<sequence>MPESKPPIRSIIQEEPPDTGLDKRDGLETASINDNESVQRREEDSELGSGGNYQFEQQEERVGSTYVVVAVVVLATLVFSAATTLLVSSNQQKFRSEFESFTREFNENALNNLDTIVGQLTTLAVAITFENVDLGTAPNITIQNLDQRAQGMADFSGIDMILYAPIIERSQKSGWQKYAAISSQEWIEQDFKYRGWNLSSVDPIADEVFSSDFEFDTDITSEEKREIEATDVYIDQALANSGYSSGSINIPISQFGPGLVNSSIIMMDLLSHPTLGKDLSISLQYTEPVLSEPIDLSFLIDHILSPTNYTNETKQSYIVYPVREGLRDDADIMGFLVGIVSWERLLNLEIPSTVNGIYTVVKSNCGTEFTYIRNGGKPSFFESGDTHDTQFDLNKVSYPFFEKQAGDNGEAGAEFCQFDLNIYPSNEFRDSFDPLDPSIYAGLMVFAFIFFGAIFFLYDRYTQKRRKELYEQARRAEAIVTSVFPEGVGLRLLQQSQREATNPQSSKKMLNSFLSKNEIAEENLRRKPIADLFPSTTVMFGDMVGFTAWSSTREPSQVFILLETIYKEFDRLAKKREVFKVETVGDCYVAVCGLPEPRKDHMTRMALFASDCLTSMSVQVQNLEEELGPETADLGIRIGLHSGPVTAGVLRGDRARFQLFGDTVNTCARIETTGNRNKIHMSKDTADLLTKAGKSNWIMPRSDKVYAKGKGEMQTFWMKHLTTEDGVSVGDGKQRSDNVLPSSFSHSKRRVALDGTIKRKPQDLTQRKFDRLVNWNVDVLITLLKQVVERRQSVGAEPAELSTIQEVEKELSVPVSEGGTPAFDQVVESLELATFDAKAARSQLGVELSEEVKNELKEYVRTVASLYNANPFHNFEHASHVTMSVMKLLSRIVAPDIEGDESQLHDHTYGITSDPLTQFAVVLSALLHDLDHLGVPNPQLVKEVPELARLYKDKSVAEQNSIDLAWALLMEGKFATLRGSIYSTTSELKRFHQLLVNTILATDIMDKDLKALRNAKWEKAFSQDMVGREREALIEINNRKATVVIEHLIQASDIAHTMQHWQVYRKWNQRLFMEMYRAYQEGHADNDPSEGWYKGEIGFFDFYIIPLAKKLDECGVFGVSSHEYLNYAQQNRREWEKKGKSVVAEYMKEIQHDEAAYPSGNFYLEEEKEI</sequence>
<dbReference type="GO" id="GO:0004016">
    <property type="term" value="F:adenylate cyclase activity"/>
    <property type="evidence" value="ECO:0007669"/>
    <property type="project" value="TreeGrafter"/>
</dbReference>
<feature type="transmembrane region" description="Helical" evidence="8">
    <location>
        <begin position="66"/>
        <end position="87"/>
    </location>
</feature>
<evidence type="ECO:0008006" key="13">
    <source>
        <dbReference type="Google" id="ProtNLM"/>
    </source>
</evidence>
<name>A0AAD2PX41_9STRA</name>
<comment type="subcellular location">
    <subcellularLocation>
        <location evidence="1">Membrane</location>
    </subcellularLocation>
</comment>
<evidence type="ECO:0000256" key="6">
    <source>
        <dbReference type="ARBA" id="ARBA00023239"/>
    </source>
</evidence>
<dbReference type="InterPro" id="IPR029787">
    <property type="entry name" value="Nucleotide_cyclase"/>
</dbReference>
<keyword evidence="2 8" id="KW-0812">Transmembrane</keyword>
<reference evidence="11" key="1">
    <citation type="submission" date="2023-08" db="EMBL/GenBank/DDBJ databases">
        <authorList>
            <person name="Audoor S."/>
            <person name="Bilcke G."/>
        </authorList>
    </citation>
    <scope>NUCLEOTIDE SEQUENCE</scope>
</reference>
<dbReference type="Proteomes" id="UP001295423">
    <property type="component" value="Unassembled WGS sequence"/>
</dbReference>
<evidence type="ECO:0000313" key="12">
    <source>
        <dbReference type="Proteomes" id="UP001295423"/>
    </source>
</evidence>
<protein>
    <recommendedName>
        <fullName evidence="13">Phosphodiesterase</fullName>
    </recommendedName>
</protein>
<dbReference type="GO" id="GO:0035556">
    <property type="term" value="P:intracellular signal transduction"/>
    <property type="evidence" value="ECO:0007669"/>
    <property type="project" value="InterPro"/>
</dbReference>
<dbReference type="SUPFAM" id="SSF109604">
    <property type="entry name" value="HD-domain/PDEase-like"/>
    <property type="match status" value="1"/>
</dbReference>
<evidence type="ECO:0000256" key="2">
    <source>
        <dbReference type="ARBA" id="ARBA00022692"/>
    </source>
</evidence>
<evidence type="ECO:0000256" key="4">
    <source>
        <dbReference type="ARBA" id="ARBA00022989"/>
    </source>
</evidence>
<dbReference type="PROSITE" id="PS51845">
    <property type="entry name" value="PDEASE_I_2"/>
    <property type="match status" value="1"/>
</dbReference>
<dbReference type="PANTHER" id="PTHR11920">
    <property type="entry name" value="GUANYLYL CYCLASE"/>
    <property type="match status" value="1"/>
</dbReference>
<dbReference type="InterPro" id="IPR003607">
    <property type="entry name" value="HD/PDEase_dom"/>
</dbReference>
<dbReference type="Gene3D" id="3.30.70.1230">
    <property type="entry name" value="Nucleotide cyclase"/>
    <property type="match status" value="1"/>
</dbReference>
<dbReference type="InterPro" id="IPR002073">
    <property type="entry name" value="PDEase_catalytic_dom"/>
</dbReference>
<evidence type="ECO:0000313" key="11">
    <source>
        <dbReference type="EMBL" id="CAJ1964566.1"/>
    </source>
</evidence>
<feature type="domain" description="Guanylate cyclase" evidence="9">
    <location>
        <begin position="537"/>
        <end position="671"/>
    </location>
</feature>
<accession>A0AAD2PX41</accession>
<keyword evidence="3" id="KW-0547">Nucleotide-binding</keyword>
<dbReference type="PANTHER" id="PTHR11920:SF335">
    <property type="entry name" value="GUANYLATE CYCLASE"/>
    <property type="match status" value="1"/>
</dbReference>
<feature type="domain" description="PDEase" evidence="10">
    <location>
        <begin position="803"/>
        <end position="1004"/>
    </location>
</feature>
<dbReference type="SMART" id="SM00044">
    <property type="entry name" value="CYCc"/>
    <property type="match status" value="1"/>
</dbReference>
<dbReference type="GO" id="GO:0000166">
    <property type="term" value="F:nucleotide binding"/>
    <property type="evidence" value="ECO:0007669"/>
    <property type="project" value="UniProtKB-KW"/>
</dbReference>
<feature type="transmembrane region" description="Helical" evidence="8">
    <location>
        <begin position="439"/>
        <end position="458"/>
    </location>
</feature>
<keyword evidence="4 8" id="KW-1133">Transmembrane helix</keyword>
<evidence type="ECO:0000256" key="1">
    <source>
        <dbReference type="ARBA" id="ARBA00004370"/>
    </source>
</evidence>
<dbReference type="InterPro" id="IPR036971">
    <property type="entry name" value="PDEase_catalytic_dom_sf"/>
</dbReference>
<dbReference type="CDD" id="cd07302">
    <property type="entry name" value="CHD"/>
    <property type="match status" value="1"/>
</dbReference>
<dbReference type="Pfam" id="PF00233">
    <property type="entry name" value="PDEase_I"/>
    <property type="match status" value="1"/>
</dbReference>
<proteinExistence type="predicted"/>
<dbReference type="AlphaFoldDB" id="A0AAD2PX41"/>